<evidence type="ECO:0000313" key="3">
    <source>
        <dbReference type="Proteomes" id="UP001195769"/>
    </source>
</evidence>
<dbReference type="Proteomes" id="UP001195769">
    <property type="component" value="Unassembled WGS sequence"/>
</dbReference>
<accession>A0AAD4HHI7</accession>
<dbReference type="GeneID" id="64661954"/>
<dbReference type="InterPro" id="IPR036691">
    <property type="entry name" value="Endo/exonu/phosph_ase_sf"/>
</dbReference>
<dbReference type="SUPFAM" id="SSF56219">
    <property type="entry name" value="DNase I-like"/>
    <property type="match status" value="1"/>
</dbReference>
<dbReference type="AlphaFoldDB" id="A0AAD4HHI7"/>
<protein>
    <recommendedName>
        <fullName evidence="4">Endonuclease/exonuclease/phosphatase domain-containing protein</fullName>
    </recommendedName>
</protein>
<name>A0AAD4HHI7_9AGAM</name>
<keyword evidence="3" id="KW-1185">Reference proteome</keyword>
<evidence type="ECO:0000313" key="2">
    <source>
        <dbReference type="EMBL" id="KAG1896712.1"/>
    </source>
</evidence>
<proteinExistence type="predicted"/>
<feature type="compositionally biased region" description="Polar residues" evidence="1">
    <location>
        <begin position="77"/>
        <end position="87"/>
    </location>
</feature>
<dbReference type="EMBL" id="JABBWK010000053">
    <property type="protein sequence ID" value="KAG1896712.1"/>
    <property type="molecule type" value="Genomic_DNA"/>
</dbReference>
<feature type="region of interest" description="Disordered" evidence="1">
    <location>
        <begin position="1"/>
        <end position="98"/>
    </location>
</feature>
<comment type="caution">
    <text evidence="2">The sequence shown here is derived from an EMBL/GenBank/DDBJ whole genome shotgun (WGS) entry which is preliminary data.</text>
</comment>
<reference evidence="2" key="1">
    <citation type="journal article" date="2020" name="New Phytol.">
        <title>Comparative genomics reveals dynamic genome evolution in host specialist ectomycorrhizal fungi.</title>
        <authorList>
            <person name="Lofgren L.A."/>
            <person name="Nguyen N.H."/>
            <person name="Vilgalys R."/>
            <person name="Ruytinx J."/>
            <person name="Liao H.L."/>
            <person name="Branco S."/>
            <person name="Kuo A."/>
            <person name="LaButti K."/>
            <person name="Lipzen A."/>
            <person name="Andreopoulos W."/>
            <person name="Pangilinan J."/>
            <person name="Riley R."/>
            <person name="Hundley H."/>
            <person name="Na H."/>
            <person name="Barry K."/>
            <person name="Grigoriev I.V."/>
            <person name="Stajich J.E."/>
            <person name="Kennedy P.G."/>
        </authorList>
    </citation>
    <scope>NUCLEOTIDE SEQUENCE</scope>
    <source>
        <strain evidence="2">FC203</strain>
    </source>
</reference>
<feature type="compositionally biased region" description="Polar residues" evidence="1">
    <location>
        <begin position="26"/>
        <end position="39"/>
    </location>
</feature>
<feature type="compositionally biased region" description="Basic and acidic residues" evidence="1">
    <location>
        <begin position="45"/>
        <end position="57"/>
    </location>
</feature>
<gene>
    <name evidence="2" type="ORF">F5891DRAFT_1192835</name>
</gene>
<dbReference type="RefSeq" id="XP_041222288.1">
    <property type="nucleotide sequence ID" value="XM_041367656.1"/>
</dbReference>
<organism evidence="2 3">
    <name type="scientific">Suillus fuscotomentosus</name>
    <dbReference type="NCBI Taxonomy" id="1912939"/>
    <lineage>
        <taxon>Eukaryota</taxon>
        <taxon>Fungi</taxon>
        <taxon>Dikarya</taxon>
        <taxon>Basidiomycota</taxon>
        <taxon>Agaricomycotina</taxon>
        <taxon>Agaricomycetes</taxon>
        <taxon>Agaricomycetidae</taxon>
        <taxon>Boletales</taxon>
        <taxon>Suillineae</taxon>
        <taxon>Suillaceae</taxon>
        <taxon>Suillus</taxon>
    </lineage>
</organism>
<dbReference type="Gene3D" id="3.60.10.10">
    <property type="entry name" value="Endonuclease/exonuclease/phosphatase"/>
    <property type="match status" value="1"/>
</dbReference>
<evidence type="ECO:0000256" key="1">
    <source>
        <dbReference type="SAM" id="MobiDB-lite"/>
    </source>
</evidence>
<sequence>MAPDLIHLEGTMLRPSAMSPMKADSPQPTEHTAPPNNAESVEATAEAHDTPNLDKRGSTYMRPGQVRHTPLGRQPRPRQNQAQTGSQPRMEHREGKKSIRANIKIALLNMRGRWHNGVDKWHHINQIIREKKIGIMEIQETHLSKEEESKINETFGRRITVIWSIEPENTNAKGVAVILNVYSTNSKEATSEELVPGRALLIQISWMKNAKLSVLAIYTPNEPTQNQVFWEEIHSKLIGKPTPDVVLGNFNIVEGAC</sequence>
<evidence type="ECO:0008006" key="4">
    <source>
        <dbReference type="Google" id="ProtNLM"/>
    </source>
</evidence>